<dbReference type="EMBL" id="LLXX01000120">
    <property type="protein sequence ID" value="KRR04955.1"/>
    <property type="molecule type" value="Genomic_DNA"/>
</dbReference>
<accession>A0A0R3LBF9</accession>
<dbReference type="Proteomes" id="UP000051913">
    <property type="component" value="Unassembled WGS sequence"/>
</dbReference>
<dbReference type="STRING" id="1518501.CQ10_12750"/>
<protein>
    <submittedName>
        <fullName evidence="2">Cupin</fullName>
    </submittedName>
</protein>
<dbReference type="InterPro" id="IPR014710">
    <property type="entry name" value="RmlC-like_jellyroll"/>
</dbReference>
<dbReference type="Pfam" id="PF07883">
    <property type="entry name" value="Cupin_2"/>
    <property type="match status" value="1"/>
</dbReference>
<evidence type="ECO:0000313" key="3">
    <source>
        <dbReference type="Proteomes" id="UP000051913"/>
    </source>
</evidence>
<organism evidence="2 3">
    <name type="scientific">Bradyrhizobium valentinum</name>
    <dbReference type="NCBI Taxonomy" id="1518501"/>
    <lineage>
        <taxon>Bacteria</taxon>
        <taxon>Pseudomonadati</taxon>
        <taxon>Pseudomonadota</taxon>
        <taxon>Alphaproteobacteria</taxon>
        <taxon>Hyphomicrobiales</taxon>
        <taxon>Nitrobacteraceae</taxon>
        <taxon>Bradyrhizobium</taxon>
    </lineage>
</organism>
<dbReference type="CDD" id="cd06982">
    <property type="entry name" value="cupin_BauB-like"/>
    <property type="match status" value="1"/>
</dbReference>
<dbReference type="RefSeq" id="WP_057851897.1">
    <property type="nucleotide sequence ID" value="NZ_LLXX01000120.1"/>
</dbReference>
<dbReference type="InterPro" id="IPR013096">
    <property type="entry name" value="Cupin_2"/>
</dbReference>
<sequence>MLAAKSDVQVDTPEVRVTEWRLAPGSATGHHTHEMDYVIVPVTSGEMTIVAPSGERTKAQLGAGKSYFRKAGVQHDVLNETASEIVFLEVELKPLTT</sequence>
<dbReference type="OrthoDB" id="9800684at2"/>
<dbReference type="SUPFAM" id="SSF51182">
    <property type="entry name" value="RmlC-like cupins"/>
    <property type="match status" value="1"/>
</dbReference>
<keyword evidence="3" id="KW-1185">Reference proteome</keyword>
<reference evidence="2 3" key="1">
    <citation type="submission" date="2014-03" db="EMBL/GenBank/DDBJ databases">
        <title>Bradyrhizobium valentinum sp. nov., isolated from effective nodules of Lupinus mariae-josephae, a lupine endemic of basic-lime soils in Eastern Spain.</title>
        <authorList>
            <person name="Duran D."/>
            <person name="Rey L."/>
            <person name="Navarro A."/>
            <person name="Busquets A."/>
            <person name="Imperial J."/>
            <person name="Ruiz-Argueso T."/>
        </authorList>
    </citation>
    <scope>NUCLEOTIDE SEQUENCE [LARGE SCALE GENOMIC DNA]</scope>
    <source>
        <strain evidence="2 3">LmjM3</strain>
    </source>
</reference>
<dbReference type="AlphaFoldDB" id="A0A0R3LBF9"/>
<dbReference type="Gene3D" id="2.60.120.10">
    <property type="entry name" value="Jelly Rolls"/>
    <property type="match status" value="1"/>
</dbReference>
<evidence type="ECO:0000313" key="2">
    <source>
        <dbReference type="EMBL" id="KRR04955.1"/>
    </source>
</evidence>
<gene>
    <name evidence="2" type="ORF">CP49_15560</name>
</gene>
<name>A0A0R3LBF9_9BRAD</name>
<proteinExistence type="predicted"/>
<feature type="domain" description="Cupin type-2" evidence="1">
    <location>
        <begin position="19"/>
        <end position="90"/>
    </location>
</feature>
<evidence type="ECO:0000259" key="1">
    <source>
        <dbReference type="Pfam" id="PF07883"/>
    </source>
</evidence>
<dbReference type="InterPro" id="IPR011051">
    <property type="entry name" value="RmlC_Cupin_sf"/>
</dbReference>
<comment type="caution">
    <text evidence="2">The sequence shown here is derived from an EMBL/GenBank/DDBJ whole genome shotgun (WGS) entry which is preliminary data.</text>
</comment>